<dbReference type="InterPro" id="IPR036870">
    <property type="entry name" value="Ribosomal_bS18_sf"/>
</dbReference>
<dbReference type="EMBL" id="JAPWTJ010000076">
    <property type="protein sequence ID" value="KAJ8983408.1"/>
    <property type="molecule type" value="Genomic_DNA"/>
</dbReference>
<dbReference type="PANTHER" id="PTHR43429:SF2">
    <property type="entry name" value="PYRIDINE NUCLEOTIDE-DISULFIDE OXIDOREDUCTASE DOMAIN-CONTAINING PROTEIN 1"/>
    <property type="match status" value="1"/>
</dbReference>
<dbReference type="InterPro" id="IPR001648">
    <property type="entry name" value="Ribosomal_bS18"/>
</dbReference>
<dbReference type="SUPFAM" id="SSF46911">
    <property type="entry name" value="Ribosomal protein S18"/>
    <property type="match status" value="1"/>
</dbReference>
<sequence>MLNLARNLFPNRLCSRLFTSTAIKKQVINDQPTLEIREVTKDRSQQVPVETSIRYLKSAAYEKTYEGQPVWVPYRRNHKGQFAPRKTRKTCIRQGQIATGNPCPLCRDEYLVLHEENVDLLKQFICPHTGSVLSYNKTGICQKKHQQLLIRVTCAETLAFLEPEKSIILLSESSLIKTVTNLHAITKTLTGFDIKEVDAAEFNAKYSNITIIHNTLTEIDDVEKCIKTKDNQSIKYQYLCLCMGAEPRLIPQANKHPEVLGIRDTDSVENFVEQLKGSKKASNCWKWWYSFELVYKVRNAEVHWVIKDKHIAATFVDPGAAEFFRPSLEKRDDEPSISKRMRYGEDEFNKSGAALGPDWYKNLIISGSNAEGPSSVILHCQAEVATVQSSQNSEYPIEVSLTNGDKIECNLIVSATGVQPKTNYITRNKFIISEDGGIKVNDYMQTNLPNIYAAGDLCTANWPLAKHWFQMKLWTQARQMGCTDYEILLRMTKGMEYIKFVLQNDRLQGAVLIGETDLEEMAENLILNQIDLSPFGDDILNPDIDIEDYFD</sequence>
<evidence type="ECO:0000256" key="7">
    <source>
        <dbReference type="ARBA" id="ARBA00023274"/>
    </source>
</evidence>
<evidence type="ECO:0000256" key="6">
    <source>
        <dbReference type="ARBA" id="ARBA00022980"/>
    </source>
</evidence>
<evidence type="ECO:0000259" key="8">
    <source>
        <dbReference type="Pfam" id="PF07992"/>
    </source>
</evidence>
<accession>A0ABQ9K1D5</accession>
<proteinExistence type="inferred from homology"/>
<dbReference type="Pfam" id="PF07992">
    <property type="entry name" value="Pyr_redox_2"/>
    <property type="match status" value="1"/>
</dbReference>
<reference evidence="9" key="1">
    <citation type="journal article" date="2023" name="Insect Mol. Biol.">
        <title>Genome sequencing provides insights into the evolution of gene families encoding plant cell wall-degrading enzymes in longhorned beetles.</title>
        <authorList>
            <person name="Shin N.R."/>
            <person name="Okamura Y."/>
            <person name="Kirsch R."/>
            <person name="Pauchet Y."/>
        </authorList>
    </citation>
    <scope>NUCLEOTIDE SEQUENCE</scope>
    <source>
        <strain evidence="9">MMC_N1</strain>
    </source>
</reference>
<comment type="caution">
    <text evidence="9">The sequence shown here is derived from an EMBL/GenBank/DDBJ whole genome shotgun (WGS) entry which is preliminary data.</text>
</comment>
<evidence type="ECO:0000256" key="2">
    <source>
        <dbReference type="ARBA" id="ARBA00008147"/>
    </source>
</evidence>
<dbReference type="InterPro" id="IPR036188">
    <property type="entry name" value="FAD/NAD-bd_sf"/>
</dbReference>
<dbReference type="PRINTS" id="PR00368">
    <property type="entry name" value="FADPNR"/>
</dbReference>
<gene>
    <name evidence="9" type="ORF">NQ317_005873</name>
</gene>
<dbReference type="Gene3D" id="3.30.390.30">
    <property type="match status" value="1"/>
</dbReference>
<name>A0ABQ9K1D5_9CUCU</name>
<evidence type="ECO:0000256" key="4">
    <source>
        <dbReference type="ARBA" id="ARBA00022630"/>
    </source>
</evidence>
<keyword evidence="4" id="KW-0285">Flavoprotein</keyword>
<protein>
    <recommendedName>
        <fullName evidence="3">Pyridine nucleotide-disulfide oxidoreductase domain-containing protein 1</fullName>
    </recommendedName>
</protein>
<evidence type="ECO:0000256" key="3">
    <source>
        <dbReference type="ARBA" id="ARBA00018240"/>
    </source>
</evidence>
<keyword evidence="5" id="KW-0274">FAD</keyword>
<dbReference type="Pfam" id="PF01084">
    <property type="entry name" value="Ribosomal_S18"/>
    <property type="match status" value="1"/>
</dbReference>
<dbReference type="InterPro" id="IPR023753">
    <property type="entry name" value="FAD/NAD-binding_dom"/>
</dbReference>
<keyword evidence="10" id="KW-1185">Reference proteome</keyword>
<feature type="domain" description="FAD/NAD(P)-binding" evidence="8">
    <location>
        <begin position="376"/>
        <end position="481"/>
    </location>
</feature>
<keyword evidence="7" id="KW-0687">Ribonucleoprotein</keyword>
<dbReference type="InterPro" id="IPR050260">
    <property type="entry name" value="FAD-bd_OxRdtase"/>
</dbReference>
<dbReference type="InterPro" id="IPR016156">
    <property type="entry name" value="FAD/NAD-linked_Rdtase_dimer_sf"/>
</dbReference>
<dbReference type="Gene3D" id="4.10.640.10">
    <property type="entry name" value="Ribosomal protein S18"/>
    <property type="match status" value="1"/>
</dbReference>
<comment type="cofactor">
    <cofactor evidence="1">
        <name>FAD</name>
        <dbReference type="ChEBI" id="CHEBI:57692"/>
    </cofactor>
</comment>
<evidence type="ECO:0000313" key="9">
    <source>
        <dbReference type="EMBL" id="KAJ8983408.1"/>
    </source>
</evidence>
<evidence type="ECO:0000313" key="10">
    <source>
        <dbReference type="Proteomes" id="UP001162164"/>
    </source>
</evidence>
<dbReference type="PANTHER" id="PTHR43429">
    <property type="entry name" value="PYRIDINE NUCLEOTIDE-DISULFIDE OXIDOREDUCTASE DOMAIN-CONTAINING"/>
    <property type="match status" value="1"/>
</dbReference>
<evidence type="ECO:0000256" key="1">
    <source>
        <dbReference type="ARBA" id="ARBA00001974"/>
    </source>
</evidence>
<evidence type="ECO:0000256" key="5">
    <source>
        <dbReference type="ARBA" id="ARBA00022827"/>
    </source>
</evidence>
<organism evidence="9 10">
    <name type="scientific">Molorchus minor</name>
    <dbReference type="NCBI Taxonomy" id="1323400"/>
    <lineage>
        <taxon>Eukaryota</taxon>
        <taxon>Metazoa</taxon>
        <taxon>Ecdysozoa</taxon>
        <taxon>Arthropoda</taxon>
        <taxon>Hexapoda</taxon>
        <taxon>Insecta</taxon>
        <taxon>Pterygota</taxon>
        <taxon>Neoptera</taxon>
        <taxon>Endopterygota</taxon>
        <taxon>Coleoptera</taxon>
        <taxon>Polyphaga</taxon>
        <taxon>Cucujiformia</taxon>
        <taxon>Chrysomeloidea</taxon>
        <taxon>Cerambycidae</taxon>
        <taxon>Lamiinae</taxon>
        <taxon>Monochamini</taxon>
        <taxon>Molorchus</taxon>
    </lineage>
</organism>
<dbReference type="Proteomes" id="UP001162164">
    <property type="component" value="Unassembled WGS sequence"/>
</dbReference>
<dbReference type="SUPFAM" id="SSF51905">
    <property type="entry name" value="FAD/NAD(P)-binding domain"/>
    <property type="match status" value="2"/>
</dbReference>
<comment type="similarity">
    <text evidence="2">Belongs to the class-I pyridine nucleotide-disulfide oxidoreductase family. PYROXD1 subfamily.</text>
</comment>
<dbReference type="Gene3D" id="3.50.50.60">
    <property type="entry name" value="FAD/NAD(P)-binding domain"/>
    <property type="match status" value="3"/>
</dbReference>
<keyword evidence="6" id="KW-0689">Ribosomal protein</keyword>